<accession>A0A537JUH9</accession>
<keyword evidence="2" id="KW-0378">Hydrolase</keyword>
<reference evidence="2 3" key="1">
    <citation type="journal article" date="2019" name="Nat. Microbiol.">
        <title>Mediterranean grassland soil C-N compound turnover is dependent on rainfall and depth, and is mediated by genomically divergent microorganisms.</title>
        <authorList>
            <person name="Diamond S."/>
            <person name="Andeer P.F."/>
            <person name="Li Z."/>
            <person name="Crits-Christoph A."/>
            <person name="Burstein D."/>
            <person name="Anantharaman K."/>
            <person name="Lane K.R."/>
            <person name="Thomas B.C."/>
            <person name="Pan C."/>
            <person name="Northen T.R."/>
            <person name="Banfield J.F."/>
        </authorList>
    </citation>
    <scope>NUCLEOTIDE SEQUENCE [LARGE SCALE GENOMIC DNA]</scope>
    <source>
        <strain evidence="2">NP_3</strain>
    </source>
</reference>
<name>A0A537JUH9_9BACT</name>
<dbReference type="Proteomes" id="UP000318509">
    <property type="component" value="Unassembled WGS sequence"/>
</dbReference>
<dbReference type="Pfam" id="PF01425">
    <property type="entry name" value="Amidase"/>
    <property type="match status" value="1"/>
</dbReference>
<dbReference type="Gene3D" id="3.90.1300.10">
    <property type="entry name" value="Amidase signature (AS) domain"/>
    <property type="match status" value="1"/>
</dbReference>
<protein>
    <submittedName>
        <fullName evidence="2">Amidase</fullName>
        <ecNumber evidence="2">3.5.1.4</ecNumber>
    </submittedName>
</protein>
<dbReference type="AlphaFoldDB" id="A0A537JUH9"/>
<dbReference type="SUPFAM" id="SSF75304">
    <property type="entry name" value="Amidase signature (AS) enzymes"/>
    <property type="match status" value="1"/>
</dbReference>
<feature type="domain" description="Amidase" evidence="1">
    <location>
        <begin position="69"/>
        <end position="184"/>
    </location>
</feature>
<dbReference type="GO" id="GO:0004040">
    <property type="term" value="F:amidase activity"/>
    <property type="evidence" value="ECO:0007669"/>
    <property type="project" value="UniProtKB-EC"/>
</dbReference>
<dbReference type="EMBL" id="VBAK01000177">
    <property type="protein sequence ID" value="TMI86846.1"/>
    <property type="molecule type" value="Genomic_DNA"/>
</dbReference>
<dbReference type="EC" id="3.5.1.4" evidence="2"/>
<dbReference type="PANTHER" id="PTHR42678:SF34">
    <property type="entry name" value="OS04G0183300 PROTEIN"/>
    <property type="match status" value="1"/>
</dbReference>
<dbReference type="PANTHER" id="PTHR42678">
    <property type="entry name" value="AMIDASE"/>
    <property type="match status" value="1"/>
</dbReference>
<dbReference type="InterPro" id="IPR023631">
    <property type="entry name" value="Amidase_dom"/>
</dbReference>
<sequence length="184" mass="19292">MGVVLGVDRAAARCVRAGTLLLALYCGALAARDIGSDARELTVARLQAELATHRTRVRSIEGHYAARIAALDAHGPSLHSVLEINPDAAAIAAQLDSAGGPRGPLYGVPVLLKDNIDTADRMSTTAGSLALLDSKPARDAFIVRRLRAAGALILGKTNLSEWANYRSKRSSSGWSGRGGQTKNP</sequence>
<comment type="caution">
    <text evidence="2">The sequence shown here is derived from an EMBL/GenBank/DDBJ whole genome shotgun (WGS) entry which is preliminary data.</text>
</comment>
<proteinExistence type="predicted"/>
<evidence type="ECO:0000259" key="1">
    <source>
        <dbReference type="Pfam" id="PF01425"/>
    </source>
</evidence>
<feature type="non-terminal residue" evidence="2">
    <location>
        <position position="184"/>
    </location>
</feature>
<organism evidence="2 3">
    <name type="scientific">Candidatus Segetimicrobium genomatis</name>
    <dbReference type="NCBI Taxonomy" id="2569760"/>
    <lineage>
        <taxon>Bacteria</taxon>
        <taxon>Bacillati</taxon>
        <taxon>Candidatus Sysuimicrobiota</taxon>
        <taxon>Candidatus Sysuimicrobiia</taxon>
        <taxon>Candidatus Sysuimicrobiales</taxon>
        <taxon>Candidatus Segetimicrobiaceae</taxon>
        <taxon>Candidatus Segetimicrobium</taxon>
    </lineage>
</organism>
<gene>
    <name evidence="2" type="ORF">E6H00_17390</name>
</gene>
<dbReference type="InterPro" id="IPR036928">
    <property type="entry name" value="AS_sf"/>
</dbReference>
<evidence type="ECO:0000313" key="3">
    <source>
        <dbReference type="Proteomes" id="UP000318509"/>
    </source>
</evidence>
<evidence type="ECO:0000313" key="2">
    <source>
        <dbReference type="EMBL" id="TMI86846.1"/>
    </source>
</evidence>